<accession>A0A1M6IZC4</accession>
<evidence type="ECO:0000313" key="2">
    <source>
        <dbReference type="EMBL" id="SHJ39692.1"/>
    </source>
</evidence>
<keyword evidence="1" id="KW-0812">Transmembrane</keyword>
<feature type="transmembrane region" description="Helical" evidence="1">
    <location>
        <begin position="46"/>
        <end position="67"/>
    </location>
</feature>
<sequence length="174" mass="19547">MTHFFSAAMIIIGGIIMGLSLWESRKLLVMIPFLPENKQLPLTKKIHLLQGLMLFFLLGYGIVAISFISRINILGELFVGVVFFGGAVFVLISNRIQTKMLIEAKNTLSGLLPICSSCKKMRSQNSDPKNQASWQPLEVFISDRTSADFTHSICPECLKKNFPEQADRILNKTR</sequence>
<proteinExistence type="predicted"/>
<feature type="transmembrane region" description="Helical" evidence="1">
    <location>
        <begin position="6"/>
        <end position="25"/>
    </location>
</feature>
<reference evidence="2 3" key="1">
    <citation type="submission" date="2016-11" db="EMBL/GenBank/DDBJ databases">
        <authorList>
            <person name="Jaros S."/>
            <person name="Januszkiewicz K."/>
            <person name="Wedrychowicz H."/>
        </authorList>
    </citation>
    <scope>NUCLEOTIDE SEQUENCE [LARGE SCALE GENOMIC DNA]</scope>
    <source>
        <strain evidence="2 3">DSM 5091</strain>
    </source>
</reference>
<organism evidence="2 3">
    <name type="scientific">Malonomonas rubra DSM 5091</name>
    <dbReference type="NCBI Taxonomy" id="1122189"/>
    <lineage>
        <taxon>Bacteria</taxon>
        <taxon>Pseudomonadati</taxon>
        <taxon>Thermodesulfobacteriota</taxon>
        <taxon>Desulfuromonadia</taxon>
        <taxon>Desulfuromonadales</taxon>
        <taxon>Geopsychrobacteraceae</taxon>
        <taxon>Malonomonas</taxon>
    </lineage>
</organism>
<dbReference type="AlphaFoldDB" id="A0A1M6IZC4"/>
<dbReference type="RefSeq" id="WP_072908871.1">
    <property type="nucleotide sequence ID" value="NZ_FQZT01000007.1"/>
</dbReference>
<dbReference type="EMBL" id="FQZT01000007">
    <property type="protein sequence ID" value="SHJ39692.1"/>
    <property type="molecule type" value="Genomic_DNA"/>
</dbReference>
<dbReference type="Proteomes" id="UP000184171">
    <property type="component" value="Unassembled WGS sequence"/>
</dbReference>
<protein>
    <submittedName>
        <fullName evidence="2">Uncharacterized protein</fullName>
    </submittedName>
</protein>
<evidence type="ECO:0000313" key="3">
    <source>
        <dbReference type="Proteomes" id="UP000184171"/>
    </source>
</evidence>
<keyword evidence="1" id="KW-1133">Transmembrane helix</keyword>
<name>A0A1M6IZC4_MALRU</name>
<keyword evidence="1" id="KW-0472">Membrane</keyword>
<evidence type="ECO:0000256" key="1">
    <source>
        <dbReference type="SAM" id="Phobius"/>
    </source>
</evidence>
<feature type="transmembrane region" description="Helical" evidence="1">
    <location>
        <begin position="73"/>
        <end position="92"/>
    </location>
</feature>
<dbReference type="STRING" id="1122189.SAMN02745165_02300"/>
<gene>
    <name evidence="2" type="ORF">SAMN02745165_02300</name>
</gene>
<keyword evidence="3" id="KW-1185">Reference proteome</keyword>
<dbReference type="OrthoDB" id="9792686at2"/>